<dbReference type="InterPro" id="IPR012577">
    <property type="entry name" value="NIPSNAP"/>
</dbReference>
<comment type="caution">
    <text evidence="2">The sequence shown here is derived from an EMBL/GenBank/DDBJ whole genome shotgun (WGS) entry which is preliminary data.</text>
</comment>
<gene>
    <name evidence="2" type="ORF">JK636_22960</name>
</gene>
<feature type="domain" description="NIPSNAP" evidence="1">
    <location>
        <begin position="3"/>
        <end position="104"/>
    </location>
</feature>
<evidence type="ECO:0000313" key="3">
    <source>
        <dbReference type="Proteomes" id="UP000632377"/>
    </source>
</evidence>
<proteinExistence type="predicted"/>
<dbReference type="RefSeq" id="WP_202751332.1">
    <property type="nucleotide sequence ID" value="NZ_JAESWC010000024.1"/>
</dbReference>
<dbReference type="EMBL" id="JAESWC010000024">
    <property type="protein sequence ID" value="MBL4938569.1"/>
    <property type="molecule type" value="Genomic_DNA"/>
</dbReference>
<reference evidence="2 3" key="1">
    <citation type="submission" date="2021-01" db="EMBL/GenBank/DDBJ databases">
        <title>Genome public.</title>
        <authorList>
            <person name="Liu C."/>
            <person name="Sun Q."/>
        </authorList>
    </citation>
    <scope>NUCLEOTIDE SEQUENCE [LARGE SCALE GENOMIC DNA]</scope>
    <source>
        <strain evidence="2 3">YIM B02515</strain>
    </source>
</reference>
<dbReference type="Pfam" id="PF07978">
    <property type="entry name" value="NIPSNAP"/>
    <property type="match status" value="1"/>
</dbReference>
<dbReference type="Proteomes" id="UP000632377">
    <property type="component" value="Unassembled WGS sequence"/>
</dbReference>
<sequence>MIYELRIYYIKPGKMEDIHNRFSNLTIDLFKKHGMNTLDFWEDAEGKNIIYYILEHKDMEAREQNFYNFKKDPKWIEGKRISELNGPIVEKVESVFMKRVPYSPFNKIV</sequence>
<name>A0ABS1TJQ7_9CLOT</name>
<dbReference type="InterPro" id="IPR011008">
    <property type="entry name" value="Dimeric_a/b-barrel"/>
</dbReference>
<accession>A0ABS1TJQ7</accession>
<protein>
    <submittedName>
        <fullName evidence="2">NIPSNAP family protein</fullName>
    </submittedName>
</protein>
<evidence type="ECO:0000313" key="2">
    <source>
        <dbReference type="EMBL" id="MBL4938569.1"/>
    </source>
</evidence>
<dbReference type="Gene3D" id="3.30.70.100">
    <property type="match status" value="1"/>
</dbReference>
<organism evidence="2 3">
    <name type="scientific">Clostridium rhizosphaerae</name>
    <dbReference type="NCBI Taxonomy" id="2803861"/>
    <lineage>
        <taxon>Bacteria</taxon>
        <taxon>Bacillati</taxon>
        <taxon>Bacillota</taxon>
        <taxon>Clostridia</taxon>
        <taxon>Eubacteriales</taxon>
        <taxon>Clostridiaceae</taxon>
        <taxon>Clostridium</taxon>
    </lineage>
</organism>
<keyword evidence="3" id="KW-1185">Reference proteome</keyword>
<evidence type="ECO:0000259" key="1">
    <source>
        <dbReference type="Pfam" id="PF07978"/>
    </source>
</evidence>
<dbReference type="SUPFAM" id="SSF54909">
    <property type="entry name" value="Dimeric alpha+beta barrel"/>
    <property type="match status" value="1"/>
</dbReference>